<evidence type="ECO:0000313" key="3">
    <source>
        <dbReference type="Proteomes" id="UP001154282"/>
    </source>
</evidence>
<dbReference type="PANTHER" id="PTHR36617:SF16">
    <property type="entry name" value="OS04G0516500 PROTEIN"/>
    <property type="match status" value="1"/>
</dbReference>
<feature type="domain" description="Reverse transcriptase zinc-binding" evidence="1">
    <location>
        <begin position="162"/>
        <end position="249"/>
    </location>
</feature>
<dbReference type="AlphaFoldDB" id="A0AAV0GZW4"/>
<dbReference type="EMBL" id="CAMGYJ010000002">
    <property type="protein sequence ID" value="CAI0378600.1"/>
    <property type="molecule type" value="Genomic_DNA"/>
</dbReference>
<name>A0AAV0GZW4_9ROSI</name>
<dbReference type="Pfam" id="PF13966">
    <property type="entry name" value="zf-RVT"/>
    <property type="match status" value="1"/>
</dbReference>
<sequence>MLSKWLWRFATERDSWWRKLIDIKYHNPSSVWQTEKVRRGFSQSVWANITKEHELFWKFASIDPGNGTMISFWHDVWNQGMVLSSAFPRVAAAVVDSEARLSDVASLNGELVSWSFNLKYNLRGGAERERVELLNFLNNIPMNNNALSPCRIVWNPDPNSKFSVSSLYRMLVQETLPGVIDFPSKQIWKKLIPSKVCFFMWLVYHNKLITVDSLKKRGWSMANRCCLCCKNEENINHLLVECEFVKEVWRIINRGRLVLSYQDREVKLIIKHSPHSKPGNVGDWFTYCILHAVWWFVWLERNQRVFEEKKSTAIGVARRAARNAMEWLVSHGHIDKTQGLTWLQESLLIG</sequence>
<comment type="caution">
    <text evidence="2">The sequence shown here is derived from an EMBL/GenBank/DDBJ whole genome shotgun (WGS) entry which is preliminary data.</text>
</comment>
<keyword evidence="3" id="KW-1185">Reference proteome</keyword>
<gene>
    <name evidence="2" type="ORF">LITE_LOCUS1920</name>
</gene>
<protein>
    <recommendedName>
        <fullName evidence="1">Reverse transcriptase zinc-binding domain-containing protein</fullName>
    </recommendedName>
</protein>
<accession>A0AAV0GZW4</accession>
<dbReference type="Proteomes" id="UP001154282">
    <property type="component" value="Unassembled WGS sequence"/>
</dbReference>
<dbReference type="PANTHER" id="PTHR36617">
    <property type="entry name" value="PROTEIN, PUTATIVE-RELATED"/>
    <property type="match status" value="1"/>
</dbReference>
<organism evidence="2 3">
    <name type="scientific">Linum tenue</name>
    <dbReference type="NCBI Taxonomy" id="586396"/>
    <lineage>
        <taxon>Eukaryota</taxon>
        <taxon>Viridiplantae</taxon>
        <taxon>Streptophyta</taxon>
        <taxon>Embryophyta</taxon>
        <taxon>Tracheophyta</taxon>
        <taxon>Spermatophyta</taxon>
        <taxon>Magnoliopsida</taxon>
        <taxon>eudicotyledons</taxon>
        <taxon>Gunneridae</taxon>
        <taxon>Pentapetalae</taxon>
        <taxon>rosids</taxon>
        <taxon>fabids</taxon>
        <taxon>Malpighiales</taxon>
        <taxon>Linaceae</taxon>
        <taxon>Linum</taxon>
    </lineage>
</organism>
<evidence type="ECO:0000313" key="2">
    <source>
        <dbReference type="EMBL" id="CAI0378600.1"/>
    </source>
</evidence>
<dbReference type="InterPro" id="IPR026960">
    <property type="entry name" value="RVT-Znf"/>
</dbReference>
<reference evidence="2" key="1">
    <citation type="submission" date="2022-08" db="EMBL/GenBank/DDBJ databases">
        <authorList>
            <person name="Gutierrez-Valencia J."/>
        </authorList>
    </citation>
    <scope>NUCLEOTIDE SEQUENCE</scope>
</reference>
<proteinExistence type="predicted"/>
<evidence type="ECO:0000259" key="1">
    <source>
        <dbReference type="Pfam" id="PF13966"/>
    </source>
</evidence>